<dbReference type="Proteomes" id="UP001482620">
    <property type="component" value="Unassembled WGS sequence"/>
</dbReference>
<proteinExistence type="predicted"/>
<reference evidence="1 2" key="1">
    <citation type="submission" date="2021-06" db="EMBL/GenBank/DDBJ databases">
        <authorList>
            <person name="Palmer J.M."/>
        </authorList>
    </citation>
    <scope>NUCLEOTIDE SEQUENCE [LARGE SCALE GENOMIC DNA]</scope>
    <source>
        <strain evidence="2">if_2019</strain>
        <tissue evidence="1">Muscle</tissue>
    </source>
</reference>
<organism evidence="1 2">
    <name type="scientific">Ilyodon furcidens</name>
    <name type="common">goldbreast splitfin</name>
    <dbReference type="NCBI Taxonomy" id="33524"/>
    <lineage>
        <taxon>Eukaryota</taxon>
        <taxon>Metazoa</taxon>
        <taxon>Chordata</taxon>
        <taxon>Craniata</taxon>
        <taxon>Vertebrata</taxon>
        <taxon>Euteleostomi</taxon>
        <taxon>Actinopterygii</taxon>
        <taxon>Neopterygii</taxon>
        <taxon>Teleostei</taxon>
        <taxon>Neoteleostei</taxon>
        <taxon>Acanthomorphata</taxon>
        <taxon>Ovalentaria</taxon>
        <taxon>Atherinomorphae</taxon>
        <taxon>Cyprinodontiformes</taxon>
        <taxon>Goodeidae</taxon>
        <taxon>Ilyodon</taxon>
    </lineage>
</organism>
<sequence>MNLLHYVVYCIRSTLPGGELSGIFFVLHSLKGSAAGRQSMVRVGVNVKPIPTSHPFPFTVSFFILPTLFVNLTVLDAACADFVIALWMLVWITHDCLNVSLHASSQPIMFPLINVFSLTHCRMNLLFRAAGLVE</sequence>
<accession>A0ABV0TNM3</accession>
<protein>
    <submittedName>
        <fullName evidence="1">Uncharacterized protein</fullName>
    </submittedName>
</protein>
<evidence type="ECO:0000313" key="2">
    <source>
        <dbReference type="Proteomes" id="UP001482620"/>
    </source>
</evidence>
<name>A0ABV0TNM3_9TELE</name>
<evidence type="ECO:0000313" key="1">
    <source>
        <dbReference type="EMBL" id="MEQ2234513.1"/>
    </source>
</evidence>
<comment type="caution">
    <text evidence="1">The sequence shown here is derived from an EMBL/GenBank/DDBJ whole genome shotgun (WGS) entry which is preliminary data.</text>
</comment>
<dbReference type="EMBL" id="JAHRIQ010040046">
    <property type="protein sequence ID" value="MEQ2234513.1"/>
    <property type="molecule type" value="Genomic_DNA"/>
</dbReference>
<keyword evidence="2" id="KW-1185">Reference proteome</keyword>
<gene>
    <name evidence="1" type="ORF">ILYODFUR_032482</name>
</gene>